<evidence type="ECO:0000313" key="2">
    <source>
        <dbReference type="Proteomes" id="UP000269199"/>
    </source>
</evidence>
<sequence>MMGPLRSIDHLPRYGPPGIDILKMRENIKIFSSTHINSILHAFDAQKSIGCLNKNVKRDIDDTGWWQVGAPVESPRKCLPWYVDEIVSRRARTNGKHIGILRVIPRHP</sequence>
<proteinExistence type="predicted"/>
<dbReference type="EMBL" id="CP024996">
    <property type="protein sequence ID" value="AYR25695.1"/>
    <property type="molecule type" value="Genomic_DNA"/>
</dbReference>
<name>A0AAD0U9W5_9BURK</name>
<dbReference type="Proteomes" id="UP000269199">
    <property type="component" value="Chromosome"/>
</dbReference>
<reference evidence="1 2" key="1">
    <citation type="submission" date="2017-11" db="EMBL/GenBank/DDBJ databases">
        <title>Complete genome sequence of Herbaspirillum rubrisubalbicans DSM 11543.</title>
        <authorList>
            <person name="Chen M."/>
            <person name="An Q."/>
        </authorList>
    </citation>
    <scope>NUCLEOTIDE SEQUENCE [LARGE SCALE GENOMIC DNA]</scope>
    <source>
        <strain evidence="1 2">DSM 11543</strain>
    </source>
</reference>
<organism evidence="1 2">
    <name type="scientific">Herbaspirillum rubrisubalbicans</name>
    <dbReference type="NCBI Taxonomy" id="80842"/>
    <lineage>
        <taxon>Bacteria</taxon>
        <taxon>Pseudomonadati</taxon>
        <taxon>Pseudomonadota</taxon>
        <taxon>Betaproteobacteria</taxon>
        <taxon>Burkholderiales</taxon>
        <taxon>Oxalobacteraceae</taxon>
        <taxon>Herbaspirillum</taxon>
    </lineage>
</organism>
<evidence type="ECO:0000313" key="1">
    <source>
        <dbReference type="EMBL" id="AYR25695.1"/>
    </source>
</evidence>
<accession>A0AAD0U9W5</accession>
<gene>
    <name evidence="1" type="ORF">RC54_18580</name>
</gene>
<dbReference type="AlphaFoldDB" id="A0AAD0U9W5"/>
<protein>
    <submittedName>
        <fullName evidence="1">Uncharacterized protein</fullName>
    </submittedName>
</protein>